<comment type="caution">
    <text evidence="1">The sequence shown here is derived from an EMBL/GenBank/DDBJ whole genome shotgun (WGS) entry which is preliminary data.</text>
</comment>
<reference evidence="1 2" key="1">
    <citation type="journal article" date="2018" name="Syst. Appl. Microbiol.">
        <title>A new symbiotic nanoarchaeote (Candidatus Nanoclepta minutus) and its host (Zestosphaera tikiterensis gen. nov., sp. nov.) from a New Zealand hot spring.</title>
        <authorList>
            <person name="St John E."/>
            <person name="Liu Y."/>
            <person name="Podar M."/>
            <person name="Stott M.B."/>
            <person name="Meneghin J."/>
            <person name="Chen Z."/>
            <person name="Lagutin K."/>
            <person name="Mitchell K."/>
            <person name="Reysenbach A.L."/>
        </authorList>
    </citation>
    <scope>NUCLEOTIDE SEQUENCE [LARGE SCALE GENOMIC DNA]</scope>
    <source>
        <strain evidence="1">NZ3</strain>
    </source>
</reference>
<proteinExistence type="predicted"/>
<dbReference type="EMBL" id="NBVN01000006">
    <property type="protein sequence ID" value="PUA31809.1"/>
    <property type="molecule type" value="Genomic_DNA"/>
</dbReference>
<protein>
    <submittedName>
        <fullName evidence="1">Uncharacterized protein</fullName>
    </submittedName>
</protein>
<accession>A0A2R7Y315</accession>
<dbReference type="Proteomes" id="UP000244093">
    <property type="component" value="Unassembled WGS sequence"/>
</dbReference>
<organism evidence="1 2">
    <name type="scientific">Zestosphaera tikiterensis</name>
    <dbReference type="NCBI Taxonomy" id="1973259"/>
    <lineage>
        <taxon>Archaea</taxon>
        <taxon>Thermoproteota</taxon>
        <taxon>Thermoprotei</taxon>
        <taxon>Desulfurococcales</taxon>
        <taxon>Desulfurococcaceae</taxon>
        <taxon>Zestosphaera</taxon>
    </lineage>
</organism>
<evidence type="ECO:0000313" key="1">
    <source>
        <dbReference type="EMBL" id="PUA31809.1"/>
    </source>
</evidence>
<evidence type="ECO:0000313" key="2">
    <source>
        <dbReference type="Proteomes" id="UP000244093"/>
    </source>
</evidence>
<gene>
    <name evidence="1" type="ORF">B7O98_08395</name>
</gene>
<sequence>MAEVNGLWDSYDNRTVTYLMSLWDQGLKYYLSAGSDVHDIWSSPYIGVPFSIHSFLIRFRDLHRNDGSADNSDLLPALKGGGLPSGGSLVWRYIFFIHLRAGPPAHYPYPPSGTWGYGISNQSSTFREPQAFMWEALYRLYIRFS</sequence>
<dbReference type="AlphaFoldDB" id="A0A2R7Y315"/>
<name>A0A2R7Y315_9CREN</name>